<name>A0AAN6HK61_FUSAU</name>
<keyword evidence="3" id="KW-1185">Reference proteome</keyword>
<dbReference type="AlphaFoldDB" id="A0AAN6HK61"/>
<dbReference type="SUPFAM" id="SSF81383">
    <property type="entry name" value="F-box domain"/>
    <property type="match status" value="1"/>
</dbReference>
<dbReference type="InterPro" id="IPR036047">
    <property type="entry name" value="F-box-like_dom_sf"/>
</dbReference>
<comment type="caution">
    <text evidence="2">The sequence shown here is derived from an EMBL/GenBank/DDBJ whole genome shotgun (WGS) entry which is preliminary data.</text>
</comment>
<proteinExistence type="predicted"/>
<dbReference type="EMBL" id="JAAMOD010000021">
    <property type="protein sequence ID" value="KAF5247126.1"/>
    <property type="molecule type" value="Genomic_DNA"/>
</dbReference>
<protein>
    <recommendedName>
        <fullName evidence="1">F-box domain-containing protein</fullName>
    </recommendedName>
</protein>
<feature type="domain" description="F-box" evidence="1">
    <location>
        <begin position="14"/>
        <end position="48"/>
    </location>
</feature>
<dbReference type="Proteomes" id="UP000537989">
    <property type="component" value="Unassembled WGS sequence"/>
</dbReference>
<organism evidence="2 3">
    <name type="scientific">Fusarium austroamericanum</name>
    <dbReference type="NCBI Taxonomy" id="282268"/>
    <lineage>
        <taxon>Eukaryota</taxon>
        <taxon>Fungi</taxon>
        <taxon>Dikarya</taxon>
        <taxon>Ascomycota</taxon>
        <taxon>Pezizomycotina</taxon>
        <taxon>Sordariomycetes</taxon>
        <taxon>Hypocreomycetidae</taxon>
        <taxon>Hypocreales</taxon>
        <taxon>Nectriaceae</taxon>
        <taxon>Fusarium</taxon>
    </lineage>
</organism>
<reference evidence="2 3" key="1">
    <citation type="submission" date="2020-02" db="EMBL/GenBank/DDBJ databases">
        <title>Identification and distribution of gene clusters putatively required for synthesis of sphingolipid metabolism inhibitors in phylogenetically diverse species of the filamentous fungus Fusarium.</title>
        <authorList>
            <person name="Kim H.-S."/>
            <person name="Busman M."/>
            <person name="Brown D.W."/>
            <person name="Divon H."/>
            <person name="Uhlig S."/>
            <person name="Proctor R.H."/>
        </authorList>
    </citation>
    <scope>NUCLEOTIDE SEQUENCE [LARGE SCALE GENOMIC DNA]</scope>
    <source>
        <strain evidence="2 3">NRRL 2903</strain>
    </source>
</reference>
<gene>
    <name evidence="2" type="ORF">FAUST_978</name>
</gene>
<sequence length="187" mass="20707">MSTPTTEEPFTIFHKFPPEVQLEILKQCSEGDLVCLSLTCRDMHYLAKPLLPEKPDLSKVDQLGSTPDMPQDYMDSNCIYGTTTRRDTLLATNAEPIRLNTLFVKSQGARNTVHVFRVLCLCDCAAGWGVESIVFQLTTLFVLLAAGFHAVEANKCLYNPPRMCSEGCPNGGCTVPNSPNDVCYYDC</sequence>
<dbReference type="InterPro" id="IPR001810">
    <property type="entry name" value="F-box_dom"/>
</dbReference>
<evidence type="ECO:0000259" key="1">
    <source>
        <dbReference type="Pfam" id="PF00646"/>
    </source>
</evidence>
<dbReference type="CDD" id="cd09917">
    <property type="entry name" value="F-box_SF"/>
    <property type="match status" value="1"/>
</dbReference>
<dbReference type="Pfam" id="PF00646">
    <property type="entry name" value="F-box"/>
    <property type="match status" value="1"/>
</dbReference>
<evidence type="ECO:0000313" key="3">
    <source>
        <dbReference type="Proteomes" id="UP000537989"/>
    </source>
</evidence>
<evidence type="ECO:0000313" key="2">
    <source>
        <dbReference type="EMBL" id="KAF5247126.1"/>
    </source>
</evidence>
<accession>A0AAN6HK61</accession>